<evidence type="ECO:0000313" key="1">
    <source>
        <dbReference type="EMBL" id="KAJ7539054.1"/>
    </source>
</evidence>
<dbReference type="Proteomes" id="UP001162992">
    <property type="component" value="Chromosome 11"/>
</dbReference>
<accession>A0ACC2CAH8</accession>
<reference evidence="2" key="1">
    <citation type="journal article" date="2024" name="Proc. Natl. Acad. Sci. U.S.A.">
        <title>Extraordinary preservation of gene collinearity over three hundred million years revealed in homosporous lycophytes.</title>
        <authorList>
            <person name="Li C."/>
            <person name="Wickell D."/>
            <person name="Kuo L.Y."/>
            <person name="Chen X."/>
            <person name="Nie B."/>
            <person name="Liao X."/>
            <person name="Peng D."/>
            <person name="Ji J."/>
            <person name="Jenkins J."/>
            <person name="Williams M."/>
            <person name="Shu S."/>
            <person name="Plott C."/>
            <person name="Barry K."/>
            <person name="Rajasekar S."/>
            <person name="Grimwood J."/>
            <person name="Han X."/>
            <person name="Sun S."/>
            <person name="Hou Z."/>
            <person name="He W."/>
            <person name="Dai G."/>
            <person name="Sun C."/>
            <person name="Schmutz J."/>
            <person name="Leebens-Mack J.H."/>
            <person name="Li F.W."/>
            <person name="Wang L."/>
        </authorList>
    </citation>
    <scope>NUCLEOTIDE SEQUENCE [LARGE SCALE GENOMIC DNA]</scope>
    <source>
        <strain evidence="2">cv. PW_Plant_1</strain>
    </source>
</reference>
<protein>
    <submittedName>
        <fullName evidence="1">Uncharacterized protein</fullName>
    </submittedName>
</protein>
<dbReference type="EMBL" id="CM055102">
    <property type="protein sequence ID" value="KAJ7539054.1"/>
    <property type="molecule type" value="Genomic_DNA"/>
</dbReference>
<name>A0ACC2CAH8_DIPCM</name>
<gene>
    <name evidence="1" type="ORF">O6H91_11G075300</name>
</gene>
<evidence type="ECO:0000313" key="2">
    <source>
        <dbReference type="Proteomes" id="UP001162992"/>
    </source>
</evidence>
<sequence length="179" mass="19781">MLRVGNNMQSHDRDFKPSVNFPNKEVLDSPRSALQLNMEVLNSPRSSLQLNMEVLNGPRSTLQLLSPSEVTSRWSSPVERVEKLVTENSVVVFSMSYCCMCHVVKHLFFSLGVNPTVYELDIEPGGAEIEETLSRLGDSQALPAIYVGGKLIGSLDRLMTAHIIGTLVPQLKEAGALWL</sequence>
<keyword evidence="2" id="KW-1185">Reference proteome</keyword>
<proteinExistence type="predicted"/>
<organism evidence="1 2">
    <name type="scientific">Diphasiastrum complanatum</name>
    <name type="common">Issler's clubmoss</name>
    <name type="synonym">Lycopodium complanatum</name>
    <dbReference type="NCBI Taxonomy" id="34168"/>
    <lineage>
        <taxon>Eukaryota</taxon>
        <taxon>Viridiplantae</taxon>
        <taxon>Streptophyta</taxon>
        <taxon>Embryophyta</taxon>
        <taxon>Tracheophyta</taxon>
        <taxon>Lycopodiopsida</taxon>
        <taxon>Lycopodiales</taxon>
        <taxon>Lycopodiaceae</taxon>
        <taxon>Lycopodioideae</taxon>
        <taxon>Diphasiastrum</taxon>
    </lineage>
</organism>
<comment type="caution">
    <text evidence="1">The sequence shown here is derived from an EMBL/GenBank/DDBJ whole genome shotgun (WGS) entry which is preliminary data.</text>
</comment>